<dbReference type="STRING" id="1529.SAMN04487885_13118"/>
<gene>
    <name evidence="1" type="ORF">SAMN04487885_13118</name>
</gene>
<evidence type="ECO:0000313" key="1">
    <source>
        <dbReference type="EMBL" id="SFG17777.1"/>
    </source>
</evidence>
<dbReference type="AlphaFoldDB" id="A0A1I2PUS3"/>
<keyword evidence="2" id="KW-1185">Reference proteome</keyword>
<reference evidence="1 2" key="1">
    <citation type="submission" date="2016-10" db="EMBL/GenBank/DDBJ databases">
        <authorList>
            <person name="de Groot N.N."/>
        </authorList>
    </citation>
    <scope>NUCLEOTIDE SEQUENCE [LARGE SCALE GENOMIC DNA]</scope>
    <source>
        <strain evidence="1 2">NLAE-zl-G419</strain>
    </source>
</reference>
<protein>
    <submittedName>
        <fullName evidence="1">Uncharacterized protein</fullName>
    </submittedName>
</protein>
<proteinExistence type="predicted"/>
<organism evidence="1 2">
    <name type="scientific">Clostridium cadaveris</name>
    <dbReference type="NCBI Taxonomy" id="1529"/>
    <lineage>
        <taxon>Bacteria</taxon>
        <taxon>Bacillati</taxon>
        <taxon>Bacillota</taxon>
        <taxon>Clostridia</taxon>
        <taxon>Eubacteriales</taxon>
        <taxon>Clostridiaceae</taxon>
        <taxon>Clostridium</taxon>
    </lineage>
</organism>
<accession>A0A1I2PUS3</accession>
<dbReference type="RefSeq" id="WP_168971998.1">
    <property type="nucleotide sequence ID" value="NZ_BAAACD010000016.1"/>
</dbReference>
<dbReference type="Proteomes" id="UP000182135">
    <property type="component" value="Unassembled WGS sequence"/>
</dbReference>
<dbReference type="EMBL" id="FOOE01000031">
    <property type="protein sequence ID" value="SFG17777.1"/>
    <property type="molecule type" value="Genomic_DNA"/>
</dbReference>
<name>A0A1I2PUS3_9CLOT</name>
<dbReference type="GeneID" id="90546408"/>
<sequence>MSDHKCCGCDCENKHKKAHADITSPNYQHEVNSKAHNKSPYGKEEPSTHTTYK</sequence>
<evidence type="ECO:0000313" key="2">
    <source>
        <dbReference type="Proteomes" id="UP000182135"/>
    </source>
</evidence>